<feature type="compositionally biased region" description="Low complexity" evidence="1">
    <location>
        <begin position="233"/>
        <end position="242"/>
    </location>
</feature>
<dbReference type="AlphaFoldDB" id="R0KBF0"/>
<proteinExistence type="predicted"/>
<dbReference type="Proteomes" id="UP000296049">
    <property type="component" value="Unassembled WGS sequence"/>
</dbReference>
<feature type="region of interest" description="Disordered" evidence="1">
    <location>
        <begin position="1"/>
        <end position="67"/>
    </location>
</feature>
<keyword evidence="3" id="KW-1185">Reference proteome</keyword>
<evidence type="ECO:0000313" key="3">
    <source>
        <dbReference type="Proteomes" id="UP000296049"/>
    </source>
</evidence>
<feature type="compositionally biased region" description="Polar residues" evidence="1">
    <location>
        <begin position="188"/>
        <end position="209"/>
    </location>
</feature>
<protein>
    <submittedName>
        <fullName evidence="2">Uncharacterized protein</fullName>
    </submittedName>
</protein>
<name>R0KBF0_ANAPL</name>
<feature type="region of interest" description="Disordered" evidence="1">
    <location>
        <begin position="188"/>
        <end position="242"/>
    </location>
</feature>
<accession>R0KBF0</accession>
<feature type="compositionally biased region" description="Low complexity" evidence="1">
    <location>
        <begin position="44"/>
        <end position="58"/>
    </location>
</feature>
<dbReference type="EMBL" id="KB742512">
    <property type="protein sequence ID" value="EOB07686.1"/>
    <property type="molecule type" value="Genomic_DNA"/>
</dbReference>
<evidence type="ECO:0000313" key="2">
    <source>
        <dbReference type="EMBL" id="EOB07686.1"/>
    </source>
</evidence>
<reference evidence="3" key="1">
    <citation type="journal article" date="2013" name="Nat. Genet.">
        <title>The duck genome and transcriptome provide insight into an avian influenza virus reservoir species.</title>
        <authorList>
            <person name="Huang Y."/>
            <person name="Li Y."/>
            <person name="Burt D.W."/>
            <person name="Chen H."/>
            <person name="Zhang Y."/>
            <person name="Qian W."/>
            <person name="Kim H."/>
            <person name="Gan S."/>
            <person name="Zhao Y."/>
            <person name="Li J."/>
            <person name="Yi K."/>
            <person name="Feng H."/>
            <person name="Zhu P."/>
            <person name="Li B."/>
            <person name="Liu Q."/>
            <person name="Fairley S."/>
            <person name="Magor K.E."/>
            <person name="Du Z."/>
            <person name="Hu X."/>
            <person name="Goodman L."/>
            <person name="Tafer H."/>
            <person name="Vignal A."/>
            <person name="Lee T."/>
            <person name="Kim K.W."/>
            <person name="Sheng Z."/>
            <person name="An Y."/>
            <person name="Searle S."/>
            <person name="Herrero J."/>
            <person name="Groenen M.A."/>
            <person name="Crooijmans R.P."/>
            <person name="Faraut T."/>
            <person name="Cai Q."/>
            <person name="Webster R.G."/>
            <person name="Aldridge J.R."/>
            <person name="Warren W.C."/>
            <person name="Bartschat S."/>
            <person name="Kehr S."/>
            <person name="Marz M."/>
            <person name="Stadler P.F."/>
            <person name="Smith J."/>
            <person name="Kraus R.H."/>
            <person name="Zhao Y."/>
            <person name="Ren L."/>
            <person name="Fei J."/>
            <person name="Morisson M."/>
            <person name="Kaiser P."/>
            <person name="Griffin D.K."/>
            <person name="Rao M."/>
            <person name="Pitel F."/>
            <person name="Wang J."/>
            <person name="Li N."/>
        </authorList>
    </citation>
    <scope>NUCLEOTIDE SEQUENCE [LARGE SCALE GENOMIC DNA]</scope>
</reference>
<gene>
    <name evidence="2" type="ORF">Anapl_10376</name>
</gene>
<organism evidence="2 3">
    <name type="scientific">Anas platyrhynchos</name>
    <name type="common">Mallard</name>
    <name type="synonym">Anas boschas</name>
    <dbReference type="NCBI Taxonomy" id="8839"/>
    <lineage>
        <taxon>Eukaryota</taxon>
        <taxon>Metazoa</taxon>
        <taxon>Chordata</taxon>
        <taxon>Craniata</taxon>
        <taxon>Vertebrata</taxon>
        <taxon>Euteleostomi</taxon>
        <taxon>Archelosauria</taxon>
        <taxon>Archosauria</taxon>
        <taxon>Dinosauria</taxon>
        <taxon>Saurischia</taxon>
        <taxon>Theropoda</taxon>
        <taxon>Coelurosauria</taxon>
        <taxon>Aves</taxon>
        <taxon>Neognathae</taxon>
        <taxon>Galloanserae</taxon>
        <taxon>Anseriformes</taxon>
        <taxon>Anatidae</taxon>
        <taxon>Anatinae</taxon>
        <taxon>Anas</taxon>
    </lineage>
</organism>
<feature type="compositionally biased region" description="Basic and acidic residues" evidence="1">
    <location>
        <begin position="212"/>
        <end position="222"/>
    </location>
</feature>
<evidence type="ECO:0000256" key="1">
    <source>
        <dbReference type="SAM" id="MobiDB-lite"/>
    </source>
</evidence>
<sequence>MPIPAGANQSRHPGENGKLGLEARLPASQRKAPRRRTWAAAMRNQGNGMQNQGNGMQNHAGSQQSAAPPAFVRSPALSGCCPALARGGEGKGRWHGSVPRRLSLARLQARTELPRCSLNETESSADIQSKSISELMEQHKARLANSSLTKCAKIPSAPVHRAVFTSLLVPASSHMEIFLASHLKATSCPGSQQKRAPGGPSTSPRTPNPRQRAREGTREGSGEIRGVPAPSPALHGAARGRLGAAALPGSQSLGEGDLCRQRPPQLIVLQQAVG</sequence>